<feature type="domain" description="HTH tetR-type" evidence="5">
    <location>
        <begin position="21"/>
        <end position="81"/>
    </location>
</feature>
<dbReference type="SUPFAM" id="SSF46689">
    <property type="entry name" value="Homeodomain-like"/>
    <property type="match status" value="1"/>
</dbReference>
<dbReference type="Pfam" id="PF00440">
    <property type="entry name" value="TetR_N"/>
    <property type="match status" value="1"/>
</dbReference>
<dbReference type="PRINTS" id="PR00455">
    <property type="entry name" value="HTHTETR"/>
</dbReference>
<dbReference type="GO" id="GO:0003700">
    <property type="term" value="F:DNA-binding transcription factor activity"/>
    <property type="evidence" value="ECO:0007669"/>
    <property type="project" value="TreeGrafter"/>
</dbReference>
<proteinExistence type="predicted"/>
<dbReference type="InterPro" id="IPR001647">
    <property type="entry name" value="HTH_TetR"/>
</dbReference>
<protein>
    <submittedName>
        <fullName evidence="6">TetR/AcrR family transcriptional regulator</fullName>
    </submittedName>
</protein>
<evidence type="ECO:0000256" key="2">
    <source>
        <dbReference type="ARBA" id="ARBA00023125"/>
    </source>
</evidence>
<gene>
    <name evidence="6" type="ORF">ICI42_20590</name>
</gene>
<evidence type="ECO:0000256" key="4">
    <source>
        <dbReference type="PROSITE-ProRule" id="PRU00335"/>
    </source>
</evidence>
<dbReference type="EMBL" id="JACVVX010000009">
    <property type="protein sequence ID" value="MBD0417053.1"/>
    <property type="molecule type" value="Genomic_DNA"/>
</dbReference>
<organism evidence="6 7">
    <name type="scientific">Oryzicola mucosus</name>
    <dbReference type="NCBI Taxonomy" id="2767425"/>
    <lineage>
        <taxon>Bacteria</taxon>
        <taxon>Pseudomonadati</taxon>
        <taxon>Pseudomonadota</taxon>
        <taxon>Alphaproteobacteria</taxon>
        <taxon>Hyphomicrobiales</taxon>
        <taxon>Phyllobacteriaceae</taxon>
        <taxon>Oryzicola</taxon>
    </lineage>
</organism>
<evidence type="ECO:0000313" key="6">
    <source>
        <dbReference type="EMBL" id="MBD0417053.1"/>
    </source>
</evidence>
<dbReference type="PANTHER" id="PTHR30055">
    <property type="entry name" value="HTH-TYPE TRANSCRIPTIONAL REGULATOR RUTR"/>
    <property type="match status" value="1"/>
</dbReference>
<evidence type="ECO:0000256" key="3">
    <source>
        <dbReference type="ARBA" id="ARBA00023163"/>
    </source>
</evidence>
<dbReference type="Gene3D" id="1.10.357.10">
    <property type="entry name" value="Tetracycline Repressor, domain 2"/>
    <property type="match status" value="1"/>
</dbReference>
<keyword evidence="7" id="KW-1185">Reference proteome</keyword>
<feature type="DNA-binding region" description="H-T-H motif" evidence="4">
    <location>
        <begin position="44"/>
        <end position="63"/>
    </location>
</feature>
<evidence type="ECO:0000313" key="7">
    <source>
        <dbReference type="Proteomes" id="UP000643405"/>
    </source>
</evidence>
<evidence type="ECO:0000259" key="5">
    <source>
        <dbReference type="PROSITE" id="PS50977"/>
    </source>
</evidence>
<dbReference type="GO" id="GO:0000976">
    <property type="term" value="F:transcription cis-regulatory region binding"/>
    <property type="evidence" value="ECO:0007669"/>
    <property type="project" value="TreeGrafter"/>
</dbReference>
<comment type="caution">
    <text evidence="6">The sequence shown here is derived from an EMBL/GenBank/DDBJ whole genome shotgun (WGS) entry which is preliminary data.</text>
</comment>
<dbReference type="Proteomes" id="UP000643405">
    <property type="component" value="Unassembled WGS sequence"/>
</dbReference>
<keyword evidence="2 4" id="KW-0238">DNA-binding</keyword>
<evidence type="ECO:0000256" key="1">
    <source>
        <dbReference type="ARBA" id="ARBA00023015"/>
    </source>
</evidence>
<reference evidence="6" key="1">
    <citation type="submission" date="2020-09" db="EMBL/GenBank/DDBJ databases">
        <title>Genome seq and assembly of Tianweitania sp.</title>
        <authorList>
            <person name="Chhetri G."/>
        </authorList>
    </citation>
    <scope>NUCLEOTIDE SEQUENCE</scope>
    <source>
        <strain evidence="6">Rool2</strain>
    </source>
</reference>
<dbReference type="InterPro" id="IPR050109">
    <property type="entry name" value="HTH-type_TetR-like_transc_reg"/>
</dbReference>
<dbReference type="AlphaFoldDB" id="A0A8J6PYS9"/>
<dbReference type="PANTHER" id="PTHR30055:SF234">
    <property type="entry name" value="HTH-TYPE TRANSCRIPTIONAL REGULATOR BETI"/>
    <property type="match status" value="1"/>
</dbReference>
<dbReference type="Pfam" id="PF17918">
    <property type="entry name" value="TetR_C_15"/>
    <property type="match status" value="1"/>
</dbReference>
<name>A0A8J6PYS9_9HYPH</name>
<dbReference type="RefSeq" id="WP_188166499.1">
    <property type="nucleotide sequence ID" value="NZ_JACVVX010000009.1"/>
</dbReference>
<keyword evidence="3" id="KW-0804">Transcription</keyword>
<sequence>MDVAAPSHLNARKRPRQARSAVTVEAIFEATIQVLLTEGVHRLTTTRVAKRAGVSVGTMYQYFPHKQALLYALNERYLDQLADRMEAVCLRHHGEPTAAMVEALVTAYWEAKTERSDVTRVLYSSAVELDNQALIEAFAKRMDQATTAMLATAPDASYAQLDLVNATLLSVIFGTVRNIFERNMPLALQADIRGQLIAMCLSYLKQAGS</sequence>
<keyword evidence="1" id="KW-0805">Transcription regulation</keyword>
<accession>A0A8J6PYS9</accession>
<dbReference type="PROSITE" id="PS50977">
    <property type="entry name" value="HTH_TETR_2"/>
    <property type="match status" value="1"/>
</dbReference>
<dbReference type="InterPro" id="IPR009057">
    <property type="entry name" value="Homeodomain-like_sf"/>
</dbReference>
<dbReference type="InterPro" id="IPR041669">
    <property type="entry name" value="TetR_C_15"/>
</dbReference>